<protein>
    <submittedName>
        <fullName evidence="1">Uncharacterized protein</fullName>
    </submittedName>
</protein>
<sequence>MVKQADFMQLDAMGKSLKIAKVDLTERWLKSLWPTDFGKKELKDTLSAIKSYKVAKRGTDSDALKTELQNIDSQADKLIAAMKKGNAKSYFPKTAKEIIGAVTDFKGIIAHEIREVDRLNKPGTATQVVYQRPFSQPLLAEVQTKTGIKAGKLLTVPYVIEVELLTTFVNELKSVKADAQLNSQLNSLVNYEYKRALRSVIEAYEKYRSNSRITFDSFCMTAMKEIKDSQERIDDQTTKICTSVLRNVKVGAEMEKAFKKSIRNKRIKLGVNTAFAAGSVAGLFFPGTAGFAAYGLARTTAALAQETASLFSTVNDKASVLNYHLSAIEKKAKDSAAKAKHVGKSTKKAARETIGTILNTGLGVDIVPTIATVKSLHKDLNKQVAHIRFKHQKVVSEALDLVDEYDKIKKEVAANHKKMNKKGKTINIEDEVFYKTQITLEKVQSFVDQTEKILRPLATCETMLMSIERRVREMTKLSKLQKGVNITSEVLATLGGLAAGGVADAATFQNASGQAITHAERAQGVANSLVALGKELYERGKQTGEALEG</sequence>
<reference evidence="1 2" key="1">
    <citation type="submission" date="2019-12" db="EMBL/GenBank/DDBJ databases">
        <authorList>
            <person name="Zhang Y.-J."/>
        </authorList>
    </citation>
    <scope>NUCLEOTIDE SEQUENCE [LARGE SCALE GENOMIC DNA]</scope>
    <source>
        <strain evidence="1 2">H18S-6</strain>
    </source>
</reference>
<name>A0A6A4R6I2_9RHOB</name>
<dbReference type="EMBL" id="WSFO01000021">
    <property type="protein sequence ID" value="KAE9625128.1"/>
    <property type="molecule type" value="Genomic_DNA"/>
</dbReference>
<accession>A0A6A4R6I2</accession>
<organism evidence="1 2">
    <name type="scientific">Parasedimentitalea maritima</name>
    <dbReference type="NCBI Taxonomy" id="2578117"/>
    <lineage>
        <taxon>Bacteria</taxon>
        <taxon>Pseudomonadati</taxon>
        <taxon>Pseudomonadota</taxon>
        <taxon>Alphaproteobacteria</taxon>
        <taxon>Rhodobacterales</taxon>
        <taxon>Paracoccaceae</taxon>
        <taxon>Parasedimentitalea</taxon>
    </lineage>
</organism>
<comment type="caution">
    <text evidence="1">The sequence shown here is derived from an EMBL/GenBank/DDBJ whole genome shotgun (WGS) entry which is preliminary data.</text>
</comment>
<dbReference type="Proteomes" id="UP000441586">
    <property type="component" value="Unassembled WGS sequence"/>
</dbReference>
<dbReference type="RefSeq" id="WP_158981735.1">
    <property type="nucleotide sequence ID" value="NZ_WSFO01000021.1"/>
</dbReference>
<dbReference type="AlphaFoldDB" id="A0A6A4R6I2"/>
<evidence type="ECO:0000313" key="2">
    <source>
        <dbReference type="Proteomes" id="UP000441586"/>
    </source>
</evidence>
<proteinExistence type="predicted"/>
<evidence type="ECO:0000313" key="1">
    <source>
        <dbReference type="EMBL" id="KAE9625128.1"/>
    </source>
</evidence>
<gene>
    <name evidence="1" type="ORF">GP644_22665</name>
</gene>